<reference evidence="2 3" key="1">
    <citation type="submission" date="2019-05" db="EMBL/GenBank/DDBJ databases">
        <title>Another draft genome of Portunus trituberculatus and its Hox gene families provides insights of decapod evolution.</title>
        <authorList>
            <person name="Jeong J.-H."/>
            <person name="Song I."/>
            <person name="Kim S."/>
            <person name="Choi T."/>
            <person name="Kim D."/>
            <person name="Ryu S."/>
            <person name="Kim W."/>
        </authorList>
    </citation>
    <scope>NUCLEOTIDE SEQUENCE [LARGE SCALE GENOMIC DNA]</scope>
    <source>
        <tissue evidence="2">Muscle</tissue>
    </source>
</reference>
<feature type="region of interest" description="Disordered" evidence="1">
    <location>
        <begin position="1"/>
        <end position="35"/>
    </location>
</feature>
<dbReference type="AlphaFoldDB" id="A0A5B7EL80"/>
<feature type="compositionally biased region" description="Polar residues" evidence="1">
    <location>
        <begin position="120"/>
        <end position="132"/>
    </location>
</feature>
<name>A0A5B7EL80_PORTR</name>
<proteinExistence type="predicted"/>
<dbReference type="EMBL" id="VSRR010003227">
    <property type="protein sequence ID" value="MPC35231.1"/>
    <property type="molecule type" value="Genomic_DNA"/>
</dbReference>
<evidence type="ECO:0000256" key="1">
    <source>
        <dbReference type="SAM" id="MobiDB-lite"/>
    </source>
</evidence>
<protein>
    <submittedName>
        <fullName evidence="2">Uncharacterized protein</fullName>
    </submittedName>
</protein>
<gene>
    <name evidence="2" type="ORF">E2C01_028648</name>
</gene>
<accession>A0A5B7EL80</accession>
<sequence length="149" mass="16180">MKSNSNIWNNEKKSLMSGKETQLPELQGDRELRPLLDTEKGIALTSFSKWGTRPASIAQSELTTAPVHHEARGSPVKLPNSTHHSAPNSTHHSAPTVSPSLSPNSTHDSDLTLTPSLSSQFSPQISPTTKPITQPPTEPLIQLQTQPNH</sequence>
<feature type="compositionally biased region" description="Polar residues" evidence="1">
    <location>
        <begin position="79"/>
        <end position="104"/>
    </location>
</feature>
<comment type="caution">
    <text evidence="2">The sequence shown here is derived from an EMBL/GenBank/DDBJ whole genome shotgun (WGS) entry which is preliminary data.</text>
</comment>
<organism evidence="2 3">
    <name type="scientific">Portunus trituberculatus</name>
    <name type="common">Swimming crab</name>
    <name type="synonym">Neptunus trituberculatus</name>
    <dbReference type="NCBI Taxonomy" id="210409"/>
    <lineage>
        <taxon>Eukaryota</taxon>
        <taxon>Metazoa</taxon>
        <taxon>Ecdysozoa</taxon>
        <taxon>Arthropoda</taxon>
        <taxon>Crustacea</taxon>
        <taxon>Multicrustacea</taxon>
        <taxon>Malacostraca</taxon>
        <taxon>Eumalacostraca</taxon>
        <taxon>Eucarida</taxon>
        <taxon>Decapoda</taxon>
        <taxon>Pleocyemata</taxon>
        <taxon>Brachyura</taxon>
        <taxon>Eubrachyura</taxon>
        <taxon>Portunoidea</taxon>
        <taxon>Portunidae</taxon>
        <taxon>Portuninae</taxon>
        <taxon>Portunus</taxon>
    </lineage>
</organism>
<dbReference type="Proteomes" id="UP000324222">
    <property type="component" value="Unassembled WGS sequence"/>
</dbReference>
<evidence type="ECO:0000313" key="2">
    <source>
        <dbReference type="EMBL" id="MPC35231.1"/>
    </source>
</evidence>
<feature type="region of interest" description="Disordered" evidence="1">
    <location>
        <begin position="59"/>
        <end position="149"/>
    </location>
</feature>
<evidence type="ECO:0000313" key="3">
    <source>
        <dbReference type="Proteomes" id="UP000324222"/>
    </source>
</evidence>
<keyword evidence="3" id="KW-1185">Reference proteome</keyword>